<name>A0A9X8MH85_9PSED</name>
<dbReference type="Proteomes" id="UP000183210">
    <property type="component" value="Unassembled WGS sequence"/>
</dbReference>
<keyword evidence="1" id="KW-0812">Transmembrane</keyword>
<evidence type="ECO:0000313" key="3">
    <source>
        <dbReference type="Proteomes" id="UP000183210"/>
    </source>
</evidence>
<dbReference type="EMBL" id="FOEV01000018">
    <property type="protein sequence ID" value="SER38055.1"/>
    <property type="molecule type" value="Genomic_DNA"/>
</dbReference>
<evidence type="ECO:0000256" key="1">
    <source>
        <dbReference type="SAM" id="Phobius"/>
    </source>
</evidence>
<keyword evidence="1" id="KW-0472">Membrane</keyword>
<gene>
    <name evidence="2" type="ORF">SAMN05216409_118123</name>
</gene>
<organism evidence="2 3">
    <name type="scientific">Pseudomonas lutea</name>
    <dbReference type="NCBI Taxonomy" id="243924"/>
    <lineage>
        <taxon>Bacteria</taxon>
        <taxon>Pseudomonadati</taxon>
        <taxon>Pseudomonadota</taxon>
        <taxon>Gammaproteobacteria</taxon>
        <taxon>Pseudomonadales</taxon>
        <taxon>Pseudomonadaceae</taxon>
        <taxon>Pseudomonas</taxon>
    </lineage>
</organism>
<keyword evidence="1" id="KW-1133">Transmembrane helix</keyword>
<dbReference type="RefSeq" id="WP_074829810.1">
    <property type="nucleotide sequence ID" value="NZ_FOEV01000018.1"/>
</dbReference>
<reference evidence="2 3" key="1">
    <citation type="submission" date="2016-10" db="EMBL/GenBank/DDBJ databases">
        <authorList>
            <person name="Varghese N."/>
            <person name="Submissions S."/>
        </authorList>
    </citation>
    <scope>NUCLEOTIDE SEQUENCE [LARGE SCALE GENOMIC DNA]</scope>
    <source>
        <strain evidence="2 3">LMG 21974</strain>
    </source>
</reference>
<evidence type="ECO:0000313" key="2">
    <source>
        <dbReference type="EMBL" id="SER38055.1"/>
    </source>
</evidence>
<proteinExistence type="predicted"/>
<sequence length="79" mass="8605">MTSGPEVKLALIEQKVEQIEKRLDGCASVARVEQIEKREEDYVTKEQLYPIKSLVYGGTGLILTSVLTALVALVVKGAS</sequence>
<comment type="caution">
    <text evidence="2">The sequence shown here is derived from an EMBL/GenBank/DDBJ whole genome shotgun (WGS) entry which is preliminary data.</text>
</comment>
<dbReference type="AlphaFoldDB" id="A0A9X8MH85"/>
<dbReference type="GeneID" id="300268790"/>
<accession>A0A9X8MH85</accession>
<protein>
    <submittedName>
        <fullName evidence="2">Uncharacterized protein</fullName>
    </submittedName>
</protein>
<feature type="transmembrane region" description="Helical" evidence="1">
    <location>
        <begin position="54"/>
        <end position="75"/>
    </location>
</feature>